<dbReference type="AlphaFoldDB" id="A0A251VRS7"/>
<protein>
    <submittedName>
        <fullName evidence="3">Uncharacterized protein</fullName>
    </submittedName>
</protein>
<keyword evidence="4" id="KW-1185">Reference proteome</keyword>
<reference evidence="2" key="3">
    <citation type="submission" date="2020-06" db="EMBL/GenBank/DDBJ databases">
        <title>Helianthus annuus Genome sequencing and assembly Release 2.</title>
        <authorList>
            <person name="Gouzy J."/>
            <person name="Langlade N."/>
            <person name="Munos S."/>
        </authorList>
    </citation>
    <scope>NUCLEOTIDE SEQUENCE</scope>
    <source>
        <tissue evidence="2">Leaves</tissue>
    </source>
</reference>
<dbReference type="EMBL" id="CM007890">
    <property type="protein sequence ID" value="OTG37762.1"/>
    <property type="molecule type" value="Genomic_DNA"/>
</dbReference>
<evidence type="ECO:0000313" key="3">
    <source>
        <dbReference type="EMBL" id="OTG37762.1"/>
    </source>
</evidence>
<dbReference type="EMBL" id="MNCJ02000316">
    <property type="protein sequence ID" value="KAF5823040.1"/>
    <property type="molecule type" value="Genomic_DNA"/>
</dbReference>
<organism evidence="3 4">
    <name type="scientific">Helianthus annuus</name>
    <name type="common">Common sunflower</name>
    <dbReference type="NCBI Taxonomy" id="4232"/>
    <lineage>
        <taxon>Eukaryota</taxon>
        <taxon>Viridiplantae</taxon>
        <taxon>Streptophyta</taxon>
        <taxon>Embryophyta</taxon>
        <taxon>Tracheophyta</taxon>
        <taxon>Spermatophyta</taxon>
        <taxon>Magnoliopsida</taxon>
        <taxon>eudicotyledons</taxon>
        <taxon>Gunneridae</taxon>
        <taxon>Pentapetalae</taxon>
        <taxon>asterids</taxon>
        <taxon>campanulids</taxon>
        <taxon>Asterales</taxon>
        <taxon>Asteraceae</taxon>
        <taxon>Asteroideae</taxon>
        <taxon>Heliantheae alliance</taxon>
        <taxon>Heliantheae</taxon>
        <taxon>Helianthus</taxon>
    </lineage>
</organism>
<evidence type="ECO:0000313" key="2">
    <source>
        <dbReference type="EMBL" id="KAF5823040.1"/>
    </source>
</evidence>
<proteinExistence type="predicted"/>
<name>A0A251VRS7_HELAN</name>
<sequence>MPIYTSASYGWGEDHQLDAKMIQHQEVRSAGKRRRVQDSKPQSRFKSEFTTRN</sequence>
<reference evidence="3" key="2">
    <citation type="submission" date="2017-02" db="EMBL/GenBank/DDBJ databases">
        <title>Sunflower complete genome.</title>
        <authorList>
            <person name="Langlade N."/>
            <person name="Munos S."/>
        </authorList>
    </citation>
    <scope>NUCLEOTIDE SEQUENCE [LARGE SCALE GENOMIC DNA]</scope>
    <source>
        <tissue evidence="3">Leaves</tissue>
    </source>
</reference>
<dbReference type="InParanoid" id="A0A251VRS7"/>
<evidence type="ECO:0000313" key="4">
    <source>
        <dbReference type="Proteomes" id="UP000215914"/>
    </source>
</evidence>
<dbReference type="Gramene" id="mRNA:HanXRQr2_Chr01g0033891">
    <property type="protein sequence ID" value="mRNA:HanXRQr2_Chr01g0033891"/>
    <property type="gene ID" value="HanXRQr2_Chr01g0033891"/>
</dbReference>
<accession>A0A251VRS7</accession>
<dbReference type="Proteomes" id="UP000215914">
    <property type="component" value="Chromosome 1"/>
</dbReference>
<gene>
    <name evidence="3" type="ORF">HannXRQ_Chr01g0022361</name>
    <name evidence="2" type="ORF">HanXRQr2_Chr01g0033891</name>
</gene>
<reference evidence="2 4" key="1">
    <citation type="journal article" date="2017" name="Nature">
        <title>The sunflower genome provides insights into oil metabolism, flowering and Asterid evolution.</title>
        <authorList>
            <person name="Badouin H."/>
            <person name="Gouzy J."/>
            <person name="Grassa C.J."/>
            <person name="Murat F."/>
            <person name="Staton S.E."/>
            <person name="Cottret L."/>
            <person name="Lelandais-Briere C."/>
            <person name="Owens G.L."/>
            <person name="Carrere S."/>
            <person name="Mayjonade B."/>
            <person name="Legrand L."/>
            <person name="Gill N."/>
            <person name="Kane N.C."/>
            <person name="Bowers J.E."/>
            <person name="Hubner S."/>
            <person name="Bellec A."/>
            <person name="Berard A."/>
            <person name="Berges H."/>
            <person name="Blanchet N."/>
            <person name="Boniface M.C."/>
            <person name="Brunel D."/>
            <person name="Catrice O."/>
            <person name="Chaidir N."/>
            <person name="Claudel C."/>
            <person name="Donnadieu C."/>
            <person name="Faraut T."/>
            <person name="Fievet G."/>
            <person name="Helmstetter N."/>
            <person name="King M."/>
            <person name="Knapp S.J."/>
            <person name="Lai Z."/>
            <person name="Le Paslier M.C."/>
            <person name="Lippi Y."/>
            <person name="Lorenzon L."/>
            <person name="Mandel J.R."/>
            <person name="Marage G."/>
            <person name="Marchand G."/>
            <person name="Marquand E."/>
            <person name="Bret-Mestries E."/>
            <person name="Morien E."/>
            <person name="Nambeesan S."/>
            <person name="Nguyen T."/>
            <person name="Pegot-Espagnet P."/>
            <person name="Pouilly N."/>
            <person name="Raftis F."/>
            <person name="Sallet E."/>
            <person name="Schiex T."/>
            <person name="Thomas J."/>
            <person name="Vandecasteele C."/>
            <person name="Vares D."/>
            <person name="Vear F."/>
            <person name="Vautrin S."/>
            <person name="Crespi M."/>
            <person name="Mangin B."/>
            <person name="Burke J.M."/>
            <person name="Salse J."/>
            <person name="Munos S."/>
            <person name="Vincourt P."/>
            <person name="Rieseberg L.H."/>
            <person name="Langlade N.B."/>
        </authorList>
    </citation>
    <scope>NUCLEOTIDE SEQUENCE [LARGE SCALE GENOMIC DNA]</scope>
    <source>
        <strain evidence="4">cv. SF193</strain>
        <tissue evidence="2">Leaves</tissue>
    </source>
</reference>
<feature type="region of interest" description="Disordered" evidence="1">
    <location>
        <begin position="26"/>
        <end position="53"/>
    </location>
</feature>
<evidence type="ECO:0000256" key="1">
    <source>
        <dbReference type="SAM" id="MobiDB-lite"/>
    </source>
</evidence>